<proteinExistence type="predicted"/>
<feature type="signal peptide" evidence="1">
    <location>
        <begin position="1"/>
        <end position="20"/>
    </location>
</feature>
<evidence type="ECO:0000313" key="3">
    <source>
        <dbReference type="Proteomes" id="UP001209344"/>
    </source>
</evidence>
<dbReference type="Gene3D" id="2.60.40.2630">
    <property type="match status" value="1"/>
</dbReference>
<sequence>MKISKYLGTFALLAMLAACSTEDEQVRFAGDEVKVNATIGGESVFTRSNPIGSTEEQSEFQDFDQIGISVNGGAAHKYEMKNGVWGVAESEVPIKWESEATEFKAFYPYSYNNVNNSFDNGQICTEQNTKEGLALSDYMIAMMQYENIPENRQLDLEFRRQTARVVIDIENSTFMNEFTNPVVAGINIYSQLELPATQGADVSAIKAYKVDDANPKSSWVALVAPNAEDANKDFICISVQENGTGTPKAYSIKGIPNLESGMSYTYKLKIGKDKAIIDNVTVTDWKEGTAIPGGEASAVTLESIRASVAEQLENGNDVELTLPSNASLGLFDAIKNALTDNGVPESSVDITLKGVMRIPQKAFGNLPEGVAPWFNVVSLPDATIIDDNAFEGSTLTQIYAPKVEEINFRAFYLCHQLAIVDMRKASRIKYMAFEDCPLLERVRFGALSSVGVAYDDGTGGIFNNCNTEFVDLTLSSRQSMMELRNTEEATYEWVPAGESYWDTEDYARTKFLGYTFNKIICADD</sequence>
<organism evidence="2 3">
    <name type="scientific">Segatella copri</name>
    <dbReference type="NCBI Taxonomy" id="165179"/>
    <lineage>
        <taxon>Bacteria</taxon>
        <taxon>Pseudomonadati</taxon>
        <taxon>Bacteroidota</taxon>
        <taxon>Bacteroidia</taxon>
        <taxon>Bacteroidales</taxon>
        <taxon>Prevotellaceae</taxon>
        <taxon>Segatella</taxon>
    </lineage>
</organism>
<protein>
    <submittedName>
        <fullName evidence="2">Fimbrillin family protein</fullName>
    </submittedName>
</protein>
<reference evidence="2" key="1">
    <citation type="submission" date="2022-11" db="EMBL/GenBank/DDBJ databases">
        <title>Genomic repertoires linked with pathogenic potency of arthritogenic Prevotella copri isolated from the gut of rheumatoid arthritis patients.</title>
        <authorList>
            <person name="Nii T."/>
            <person name="Maeda Y."/>
            <person name="Motooka D."/>
            <person name="Naito M."/>
            <person name="Matsumoto Y."/>
            <person name="Ogawa T."/>
            <person name="Oguro-Igashira E."/>
            <person name="Kishikawa T."/>
            <person name="Yamashita M."/>
            <person name="Koizumi S."/>
            <person name="Kurakawa T."/>
            <person name="Okumura R."/>
            <person name="Kayama H."/>
            <person name="Murakami M."/>
            <person name="Sakaguchi T."/>
            <person name="Das B."/>
            <person name="Nakamura S."/>
            <person name="Okada Y."/>
            <person name="Kumanogoh A."/>
            <person name="Takeda K."/>
        </authorList>
    </citation>
    <scope>NUCLEOTIDE SEQUENCE</scope>
    <source>
        <strain evidence="2">F3-75</strain>
    </source>
</reference>
<dbReference type="CDD" id="cd13121">
    <property type="entry name" value="BF2867_like_C"/>
    <property type="match status" value="1"/>
</dbReference>
<dbReference type="Gene3D" id="3.80.10.10">
    <property type="entry name" value="Ribonuclease Inhibitor"/>
    <property type="match status" value="1"/>
</dbReference>
<dbReference type="Gene3D" id="2.60.40.2620">
    <property type="entry name" value="Fimbrillin-like"/>
    <property type="match status" value="1"/>
</dbReference>
<dbReference type="EMBL" id="JAPDVK010000001">
    <property type="protein sequence ID" value="MCW4127193.1"/>
    <property type="molecule type" value="Genomic_DNA"/>
</dbReference>
<dbReference type="InterPro" id="IPR032675">
    <property type="entry name" value="LRR_dom_sf"/>
</dbReference>
<dbReference type="CDD" id="cd13120">
    <property type="entry name" value="BF2867_like_N"/>
    <property type="match status" value="1"/>
</dbReference>
<dbReference type="RefSeq" id="WP_264965340.1">
    <property type="nucleotide sequence ID" value="NZ_JAPDVK010000001.1"/>
</dbReference>
<dbReference type="AlphaFoldDB" id="A0AAP3F6S2"/>
<comment type="caution">
    <text evidence="2">The sequence shown here is derived from an EMBL/GenBank/DDBJ whole genome shotgun (WGS) entry which is preliminary data.</text>
</comment>
<dbReference type="Proteomes" id="UP001209344">
    <property type="component" value="Unassembled WGS sequence"/>
</dbReference>
<accession>A0AAP3F6S2</accession>
<dbReference type="InterPro" id="IPR026906">
    <property type="entry name" value="LRR_5"/>
</dbReference>
<dbReference type="Pfam" id="PF13306">
    <property type="entry name" value="LRR_5"/>
    <property type="match status" value="1"/>
</dbReference>
<dbReference type="Pfam" id="PF13149">
    <property type="entry name" value="Mfa_like_1"/>
    <property type="match status" value="1"/>
</dbReference>
<keyword evidence="1" id="KW-0732">Signal</keyword>
<dbReference type="PROSITE" id="PS51257">
    <property type="entry name" value="PROKAR_LIPOPROTEIN"/>
    <property type="match status" value="1"/>
</dbReference>
<evidence type="ECO:0000313" key="2">
    <source>
        <dbReference type="EMBL" id="MCW4127193.1"/>
    </source>
</evidence>
<evidence type="ECO:0000256" key="1">
    <source>
        <dbReference type="SAM" id="SignalP"/>
    </source>
</evidence>
<dbReference type="InterPro" id="IPR042278">
    <property type="entry name" value="Mfa-like_1_N"/>
</dbReference>
<gene>
    <name evidence="2" type="ORF">ONT16_02690</name>
</gene>
<dbReference type="InterPro" id="IPR025049">
    <property type="entry name" value="Mfa-like_1"/>
</dbReference>
<feature type="chain" id="PRO_5042844068" evidence="1">
    <location>
        <begin position="21"/>
        <end position="524"/>
    </location>
</feature>
<name>A0AAP3F6S2_9BACT</name>